<proteinExistence type="predicted"/>
<dbReference type="RefSeq" id="WP_114815238.1">
    <property type="nucleotide sequence ID" value="NZ_CP139965.1"/>
</dbReference>
<organism evidence="2 3">
    <name type="scientific">Paraburkholderia kururiensis</name>
    <dbReference type="NCBI Taxonomy" id="984307"/>
    <lineage>
        <taxon>Bacteria</taxon>
        <taxon>Pseudomonadati</taxon>
        <taxon>Pseudomonadota</taxon>
        <taxon>Betaproteobacteria</taxon>
        <taxon>Burkholderiales</taxon>
        <taxon>Burkholderiaceae</taxon>
        <taxon>Paraburkholderia</taxon>
    </lineage>
</organism>
<evidence type="ECO:0000313" key="3">
    <source>
        <dbReference type="Proteomes" id="UP001325479"/>
    </source>
</evidence>
<dbReference type="Proteomes" id="UP001325479">
    <property type="component" value="Chromosome"/>
</dbReference>
<name>A0ABZ0WPF0_9BURK</name>
<dbReference type="EMBL" id="CP139965">
    <property type="protein sequence ID" value="WQD79232.1"/>
    <property type="molecule type" value="Genomic_DNA"/>
</dbReference>
<reference evidence="2 3" key="1">
    <citation type="submission" date="2023-12" db="EMBL/GenBank/DDBJ databases">
        <title>Genome sequencing and assembly of bacterial species from a model synthetic community.</title>
        <authorList>
            <person name="Hogle S.L."/>
        </authorList>
    </citation>
    <scope>NUCLEOTIDE SEQUENCE [LARGE SCALE GENOMIC DNA]</scope>
    <source>
        <strain evidence="2 3">HAMBI 2494</strain>
    </source>
</reference>
<keyword evidence="3" id="KW-1185">Reference proteome</keyword>
<gene>
    <name evidence="2" type="ORF">U0042_05890</name>
</gene>
<dbReference type="InterPro" id="IPR007047">
    <property type="entry name" value="Flp_Fap"/>
</dbReference>
<keyword evidence="1" id="KW-0472">Membrane</keyword>
<keyword evidence="1" id="KW-0812">Transmembrane</keyword>
<keyword evidence="1" id="KW-1133">Transmembrane helix</keyword>
<feature type="transmembrane region" description="Helical" evidence="1">
    <location>
        <begin position="20"/>
        <end position="41"/>
    </location>
</feature>
<accession>A0ABZ0WPF0</accession>
<sequence>MLKIINLVKQIVRDEDGVTAIEYGLIAALIAVVIMGAVSTVGTDLKSVFNSIGTDLTAAT</sequence>
<protein>
    <submittedName>
        <fullName evidence="2">Flp family type IVb pilin</fullName>
    </submittedName>
</protein>
<evidence type="ECO:0000256" key="1">
    <source>
        <dbReference type="SAM" id="Phobius"/>
    </source>
</evidence>
<dbReference type="Pfam" id="PF04964">
    <property type="entry name" value="Flp_Fap"/>
    <property type="match status" value="1"/>
</dbReference>
<evidence type="ECO:0000313" key="2">
    <source>
        <dbReference type="EMBL" id="WQD79232.1"/>
    </source>
</evidence>